<accession>A0A5K1V754</accession>
<dbReference type="VEuPathDB" id="AmoebaDB:EHI8A_103060"/>
<dbReference type="VEuPathDB" id="AmoebaDB:EHI_110460"/>
<gene>
    <name evidence="2" type="ORF">CL6EHI_110460</name>
</gene>
<dbReference type="OMA" id="VCDECEP"/>
<protein>
    <recommendedName>
        <fullName evidence="4">High cysteine membrane protein group 2</fullName>
    </recommendedName>
</protein>
<dbReference type="VEuPathDB" id="AmoebaDB:EHI5A_113900"/>
<evidence type="ECO:0000256" key="1">
    <source>
        <dbReference type="SAM" id="SignalP"/>
    </source>
</evidence>
<feature type="chain" id="PRO_5023808606" description="High cysteine membrane protein group 2" evidence="1">
    <location>
        <begin position="18"/>
        <end position="148"/>
    </location>
</feature>
<evidence type="ECO:0008006" key="4">
    <source>
        <dbReference type="Google" id="ProtNLM"/>
    </source>
</evidence>
<dbReference type="Proteomes" id="UP000078387">
    <property type="component" value="Unassembled WGS sequence"/>
</dbReference>
<evidence type="ECO:0000313" key="2">
    <source>
        <dbReference type="EMBL" id="GAT92174.1"/>
    </source>
</evidence>
<keyword evidence="1" id="KW-0732">Signal</keyword>
<proteinExistence type="predicted"/>
<reference evidence="2 3" key="1">
    <citation type="submission" date="2016-05" db="EMBL/GenBank/DDBJ databases">
        <title>First whole genome sequencing of Entamoeba histolytica HM1:IMSS-clone-6.</title>
        <authorList>
            <person name="Mukherjee Avik.K."/>
            <person name="Izumyama S."/>
            <person name="Nakada-Tsukui K."/>
            <person name="Nozaki T."/>
        </authorList>
    </citation>
    <scope>NUCLEOTIDE SEQUENCE [LARGE SCALE GENOMIC DNA]</scope>
    <source>
        <strain evidence="2 3">HM1:IMSS clone 6</strain>
    </source>
</reference>
<dbReference type="AlphaFoldDB" id="A0A5K1V754"/>
<dbReference type="VEuPathDB" id="AmoebaDB:EHI7A_097580"/>
<dbReference type="SUPFAM" id="SSF57184">
    <property type="entry name" value="Growth factor receptor domain"/>
    <property type="match status" value="1"/>
</dbReference>
<comment type="caution">
    <text evidence="2">The sequence shown here is derived from an EMBL/GenBank/DDBJ whole genome shotgun (WGS) entry which is preliminary data.</text>
</comment>
<dbReference type="InterPro" id="IPR009030">
    <property type="entry name" value="Growth_fac_rcpt_cys_sf"/>
</dbReference>
<dbReference type="VEuPathDB" id="AmoebaDB:KM1_107660"/>
<feature type="signal peptide" evidence="1">
    <location>
        <begin position="1"/>
        <end position="17"/>
    </location>
</feature>
<organism evidence="2 3">
    <name type="scientific">Entamoeba histolytica</name>
    <dbReference type="NCBI Taxonomy" id="5759"/>
    <lineage>
        <taxon>Eukaryota</taxon>
        <taxon>Amoebozoa</taxon>
        <taxon>Evosea</taxon>
        <taxon>Archamoebae</taxon>
        <taxon>Mastigamoebida</taxon>
        <taxon>Entamoebidae</taxon>
        <taxon>Entamoeba</taxon>
    </lineage>
</organism>
<dbReference type="EMBL" id="BDEQ01000001">
    <property type="protein sequence ID" value="GAT92174.1"/>
    <property type="molecule type" value="Genomic_DNA"/>
</dbReference>
<name>A0A5K1V754_ENTHI</name>
<evidence type="ECO:0000313" key="3">
    <source>
        <dbReference type="Proteomes" id="UP000078387"/>
    </source>
</evidence>
<sequence length="148" mass="16504">MNFIFGTLLFIVAFASCDNCKSCEDKKCTNCKSGFMMLGDSCVDGNTVLDHCEEFNTDKFGCKKCARGYSPTLHGLCLKCEHLFGPDCLDCDQTRSDKCTQCRNGAIVTREGACIYCRKYFRQCAECDGMTMRCTKCSNGRKPDNGFC</sequence>